<dbReference type="AlphaFoldDB" id="A0A1Y3GBV1"/>
<dbReference type="CDD" id="cd02197">
    <property type="entry name" value="HypE"/>
    <property type="match status" value="1"/>
</dbReference>
<dbReference type="RefSeq" id="WP_086636996.1">
    <property type="nucleotide sequence ID" value="NZ_MRZU01000003.1"/>
</dbReference>
<sequence>MTVNKKQENKITIEHGAGGQVMDSLIKNIILKHTDKKNGGIGLHDLDDGASIPHNNENIVITTDSHVVRPIFFPGGDIGRLAVSGTINDLSVMGAKPIALTSALILEEGLEIEVVEKTINSLFKTAQEAEVDIVTGDTKVMEAGELDKIIINTTGIGYTNHPISDSGLKPGDKIILTGSVGNHGLSILSHREGFNFKSNIKSDVKPINKIIDKALEIGGVTAMKDPTRGGLSKSINEMASKANVNIELKENKIPIKKEVKSASEILGIDPMSVANEGIAIIGVKPEKANEILEKLKKIDGAKDTAVIGTVKEGKGKVTLETTIGGKRYIEPPAGDPIPRVC</sequence>
<reference evidence="4 5" key="1">
    <citation type="submission" date="2016-12" db="EMBL/GenBank/DDBJ databases">
        <title>Discovery of methanogenic haloarchaea.</title>
        <authorList>
            <person name="Sorokin D.Y."/>
            <person name="Makarova K.S."/>
            <person name="Abbas B."/>
            <person name="Ferrer M."/>
            <person name="Golyshin P.N."/>
        </authorList>
    </citation>
    <scope>NUCLEOTIDE SEQUENCE [LARGE SCALE GENOMIC DNA]</scope>
    <source>
        <strain evidence="4">AMET1</strain>
    </source>
</reference>
<dbReference type="Pfam" id="PF02769">
    <property type="entry name" value="AIRS_C"/>
    <property type="match status" value="1"/>
</dbReference>
<protein>
    <submittedName>
        <fullName evidence="4">Hydrogenase maturation factor HypE</fullName>
    </submittedName>
</protein>
<dbReference type="Gene3D" id="3.90.650.10">
    <property type="entry name" value="PurM-like C-terminal domain"/>
    <property type="match status" value="1"/>
</dbReference>
<organism evidence="4 5">
    <name type="scientific">Methanonatronarchaeum thermophilum</name>
    <dbReference type="NCBI Taxonomy" id="1927129"/>
    <lineage>
        <taxon>Archaea</taxon>
        <taxon>Methanobacteriati</taxon>
        <taxon>Methanobacteriota</taxon>
        <taxon>Methanonatronarchaeia</taxon>
        <taxon>Methanonatronarchaeales</taxon>
        <taxon>Methanonatronarchaeaceae</taxon>
        <taxon>Methanonatronarchaeum</taxon>
    </lineage>
</organism>
<evidence type="ECO:0000313" key="4">
    <source>
        <dbReference type="EMBL" id="OUJ18942.1"/>
    </source>
</evidence>
<evidence type="ECO:0000313" key="5">
    <source>
        <dbReference type="Proteomes" id="UP000195137"/>
    </source>
</evidence>
<dbReference type="SUPFAM" id="SSF55326">
    <property type="entry name" value="PurM N-terminal domain-like"/>
    <property type="match status" value="1"/>
</dbReference>
<dbReference type="PIRSF" id="PIRSF005644">
    <property type="entry name" value="Hdrgns_mtr_HypE"/>
    <property type="match status" value="1"/>
</dbReference>
<dbReference type="InterPro" id="IPR036921">
    <property type="entry name" value="PurM-like_N_sf"/>
</dbReference>
<dbReference type="InterPro" id="IPR036676">
    <property type="entry name" value="PurM-like_C_sf"/>
</dbReference>
<name>A0A1Y3GBV1_9EURY</name>
<dbReference type="EMBL" id="MRZU01000003">
    <property type="protein sequence ID" value="OUJ18942.1"/>
    <property type="molecule type" value="Genomic_DNA"/>
</dbReference>
<dbReference type="InterPro" id="IPR010918">
    <property type="entry name" value="PurM-like_C_dom"/>
</dbReference>
<dbReference type="NCBIfam" id="TIGR02124">
    <property type="entry name" value="hypE"/>
    <property type="match status" value="1"/>
</dbReference>
<feature type="domain" description="PurM-like N-terminal" evidence="2">
    <location>
        <begin position="47"/>
        <end position="158"/>
    </location>
</feature>
<keyword evidence="5" id="KW-1185">Reference proteome</keyword>
<dbReference type="GO" id="GO:0051604">
    <property type="term" value="P:protein maturation"/>
    <property type="evidence" value="ECO:0007669"/>
    <property type="project" value="TreeGrafter"/>
</dbReference>
<accession>A0A1Y3GBV1</accession>
<proteinExistence type="inferred from homology"/>
<dbReference type="InterPro" id="IPR016188">
    <property type="entry name" value="PurM-like_N"/>
</dbReference>
<dbReference type="OrthoDB" id="31494at2157"/>
<dbReference type="PANTHER" id="PTHR30303">
    <property type="entry name" value="HYDROGENASE ISOENZYMES FORMATION PROTEIN HYPE"/>
    <property type="match status" value="1"/>
</dbReference>
<evidence type="ECO:0000259" key="3">
    <source>
        <dbReference type="Pfam" id="PF02769"/>
    </source>
</evidence>
<feature type="domain" description="PurM-like C-terminal" evidence="3">
    <location>
        <begin position="169"/>
        <end position="317"/>
    </location>
</feature>
<dbReference type="SUPFAM" id="SSF56042">
    <property type="entry name" value="PurM C-terminal domain-like"/>
    <property type="match status" value="1"/>
</dbReference>
<dbReference type="Proteomes" id="UP000195137">
    <property type="component" value="Unassembled WGS sequence"/>
</dbReference>
<dbReference type="Gene3D" id="3.30.1330.10">
    <property type="entry name" value="PurM-like, N-terminal domain"/>
    <property type="match status" value="1"/>
</dbReference>
<comment type="similarity">
    <text evidence="1">Belongs to the HypE family.</text>
</comment>
<dbReference type="PANTHER" id="PTHR30303:SF0">
    <property type="entry name" value="CARBAMOYL DEHYDRATASE HYPE"/>
    <property type="match status" value="1"/>
</dbReference>
<gene>
    <name evidence="4" type="ORF">AMET1_0593</name>
</gene>
<comment type="caution">
    <text evidence="4">The sequence shown here is derived from an EMBL/GenBank/DDBJ whole genome shotgun (WGS) entry which is preliminary data.</text>
</comment>
<evidence type="ECO:0000256" key="1">
    <source>
        <dbReference type="ARBA" id="ARBA00006243"/>
    </source>
</evidence>
<dbReference type="Pfam" id="PF00586">
    <property type="entry name" value="AIRS"/>
    <property type="match status" value="1"/>
</dbReference>
<evidence type="ECO:0000259" key="2">
    <source>
        <dbReference type="Pfam" id="PF00586"/>
    </source>
</evidence>
<dbReference type="InterPro" id="IPR011854">
    <property type="entry name" value="HypE"/>
</dbReference>